<dbReference type="SUPFAM" id="SSF53474">
    <property type="entry name" value="alpha/beta-Hydrolases"/>
    <property type="match status" value="1"/>
</dbReference>
<dbReference type="GO" id="GO:0008610">
    <property type="term" value="P:lipid biosynthetic process"/>
    <property type="evidence" value="ECO:0007669"/>
    <property type="project" value="TreeGrafter"/>
</dbReference>
<proteinExistence type="inferred from homology"/>
<dbReference type="InterPro" id="IPR012223">
    <property type="entry name" value="TEII"/>
</dbReference>
<reference evidence="3 4" key="1">
    <citation type="submission" date="2018-12" db="EMBL/GenBank/DDBJ databases">
        <authorList>
            <person name="Sun L."/>
            <person name="Chen Z."/>
        </authorList>
    </citation>
    <scope>NUCLEOTIDE SEQUENCE [LARGE SCALE GENOMIC DNA]</scope>
    <source>
        <strain evidence="3 4">3-5-3</strain>
    </source>
</reference>
<dbReference type="OrthoDB" id="2213423at2"/>
<dbReference type="EMBL" id="RZNX01000001">
    <property type="protein sequence ID" value="RUT36531.1"/>
    <property type="molecule type" value="Genomic_DNA"/>
</dbReference>
<evidence type="ECO:0000256" key="1">
    <source>
        <dbReference type="ARBA" id="ARBA00007169"/>
    </source>
</evidence>
<dbReference type="Pfam" id="PF00975">
    <property type="entry name" value="Thioesterase"/>
    <property type="match status" value="1"/>
</dbReference>
<dbReference type="Gene3D" id="3.40.50.1820">
    <property type="entry name" value="alpha/beta hydrolase"/>
    <property type="match status" value="1"/>
</dbReference>
<gene>
    <name evidence="3" type="ORF">EJP77_06055</name>
</gene>
<dbReference type="PANTHER" id="PTHR11487">
    <property type="entry name" value="THIOESTERASE"/>
    <property type="match status" value="1"/>
</dbReference>
<comment type="similarity">
    <text evidence="1">Belongs to the thioesterase family.</text>
</comment>
<dbReference type="InterPro" id="IPR001031">
    <property type="entry name" value="Thioesterase"/>
</dbReference>
<dbReference type="InterPro" id="IPR029058">
    <property type="entry name" value="AB_hydrolase_fold"/>
</dbReference>
<dbReference type="PANTHER" id="PTHR11487:SF0">
    <property type="entry name" value="S-ACYL FATTY ACID SYNTHASE THIOESTERASE, MEDIUM CHAIN"/>
    <property type="match status" value="1"/>
</dbReference>
<name>A0A3S1D3Z7_9BACL</name>
<protein>
    <submittedName>
        <fullName evidence="3">Thioesterase</fullName>
    </submittedName>
</protein>
<evidence type="ECO:0000259" key="2">
    <source>
        <dbReference type="Pfam" id="PF00975"/>
    </source>
</evidence>
<dbReference type="AlphaFoldDB" id="A0A3S1D3Z7"/>
<evidence type="ECO:0000313" key="3">
    <source>
        <dbReference type="EMBL" id="RUT36531.1"/>
    </source>
</evidence>
<comment type="caution">
    <text evidence="3">The sequence shown here is derived from an EMBL/GenBank/DDBJ whole genome shotgun (WGS) entry which is preliminary data.</text>
</comment>
<keyword evidence="4" id="KW-1185">Reference proteome</keyword>
<sequence>MTTVKLFCLAHAGGSAAGYSRWRRQLEPWIELCPLELNGRGAKANLPFYESIQEAATQLFDQLQQEAGDQPYALLGHSMGTLLVYEMCMHARKMGFRDPAAAFFSGRIPPHLSEGGEELHKLPDEAFAAQIKQMGLSSPELFDHPELLKFFLPIIRSDYRLLETYTFAGNERPLSTDFFIWTGRDDPWTRENIHEWSTLTTKGCQYHEFEGGHFFIYERTGEVLAALHDGLRTVRDKHIAVQA</sequence>
<evidence type="ECO:0000313" key="4">
    <source>
        <dbReference type="Proteomes" id="UP000272464"/>
    </source>
</evidence>
<feature type="domain" description="Thioesterase" evidence="2">
    <location>
        <begin position="5"/>
        <end position="229"/>
    </location>
</feature>
<accession>A0A3S1D3Z7</accession>
<organism evidence="3 4">
    <name type="scientific">Paenibacillus zeisoli</name>
    <dbReference type="NCBI Taxonomy" id="2496267"/>
    <lineage>
        <taxon>Bacteria</taxon>
        <taxon>Bacillati</taxon>
        <taxon>Bacillota</taxon>
        <taxon>Bacilli</taxon>
        <taxon>Bacillales</taxon>
        <taxon>Paenibacillaceae</taxon>
        <taxon>Paenibacillus</taxon>
    </lineage>
</organism>
<dbReference type="Proteomes" id="UP000272464">
    <property type="component" value="Unassembled WGS sequence"/>
</dbReference>
<dbReference type="RefSeq" id="WP_127198220.1">
    <property type="nucleotide sequence ID" value="NZ_RZNX01000001.1"/>
</dbReference>